<sequence length="108" mass="12026">MYLPRRQHLFGKSWFFGLFQLACKDCCEPRSYRRYLGIDEFGLVFHSNDSGAAFEQIDGVSQAFAIALGALANDGDYPAVYVAANLDGFGYFLSTDALPTWNELGPNQ</sequence>
<protein>
    <submittedName>
        <fullName evidence="1">Uncharacterized protein</fullName>
    </submittedName>
</protein>
<gene>
    <name evidence="1" type="ORF">VKT23_008247</name>
</gene>
<comment type="caution">
    <text evidence="1">The sequence shown here is derived from an EMBL/GenBank/DDBJ whole genome shotgun (WGS) entry which is preliminary data.</text>
</comment>
<organism evidence="1 2">
    <name type="scientific">Marasmiellus scandens</name>
    <dbReference type="NCBI Taxonomy" id="2682957"/>
    <lineage>
        <taxon>Eukaryota</taxon>
        <taxon>Fungi</taxon>
        <taxon>Dikarya</taxon>
        <taxon>Basidiomycota</taxon>
        <taxon>Agaricomycotina</taxon>
        <taxon>Agaricomycetes</taxon>
        <taxon>Agaricomycetidae</taxon>
        <taxon>Agaricales</taxon>
        <taxon>Marasmiineae</taxon>
        <taxon>Omphalotaceae</taxon>
        <taxon>Marasmiellus</taxon>
    </lineage>
</organism>
<reference evidence="1 2" key="1">
    <citation type="submission" date="2024-01" db="EMBL/GenBank/DDBJ databases">
        <title>A draft genome for the cacao thread blight pathogen Marasmiellus scandens.</title>
        <authorList>
            <person name="Baruah I.K."/>
            <person name="Leung J."/>
            <person name="Bukari Y."/>
            <person name="Amoako-Attah I."/>
            <person name="Meinhardt L.W."/>
            <person name="Bailey B.A."/>
            <person name="Cohen S.P."/>
        </authorList>
    </citation>
    <scope>NUCLEOTIDE SEQUENCE [LARGE SCALE GENOMIC DNA]</scope>
    <source>
        <strain evidence="1 2">GH-19</strain>
    </source>
</reference>
<dbReference type="Proteomes" id="UP001498398">
    <property type="component" value="Unassembled WGS sequence"/>
</dbReference>
<evidence type="ECO:0000313" key="1">
    <source>
        <dbReference type="EMBL" id="KAK7461816.1"/>
    </source>
</evidence>
<name>A0ABR1JIK3_9AGAR</name>
<accession>A0ABR1JIK3</accession>
<dbReference type="InterPro" id="IPR015943">
    <property type="entry name" value="WD40/YVTN_repeat-like_dom_sf"/>
</dbReference>
<keyword evidence="2" id="KW-1185">Reference proteome</keyword>
<dbReference type="EMBL" id="JBANRG010000012">
    <property type="protein sequence ID" value="KAK7461816.1"/>
    <property type="molecule type" value="Genomic_DNA"/>
</dbReference>
<dbReference type="SUPFAM" id="SSF110296">
    <property type="entry name" value="Oligoxyloglucan reducing end-specific cellobiohydrolase"/>
    <property type="match status" value="1"/>
</dbReference>
<proteinExistence type="predicted"/>
<dbReference type="Gene3D" id="2.130.10.10">
    <property type="entry name" value="YVTN repeat-like/Quinoprotein amine dehydrogenase"/>
    <property type="match status" value="1"/>
</dbReference>
<evidence type="ECO:0000313" key="2">
    <source>
        <dbReference type="Proteomes" id="UP001498398"/>
    </source>
</evidence>